<dbReference type="SUPFAM" id="SSF53328">
    <property type="entry name" value="Formyltransferase"/>
    <property type="match status" value="1"/>
</dbReference>
<dbReference type="InterPro" id="IPR005793">
    <property type="entry name" value="Formyl_trans_C"/>
</dbReference>
<dbReference type="InterPro" id="IPR041711">
    <property type="entry name" value="Met-tRNA-FMT_N"/>
</dbReference>
<comment type="catalytic activity">
    <reaction evidence="5">
        <text>L-methionyl-tRNA(fMet) + (6R)-10-formyltetrahydrofolate = N-formyl-L-methionyl-tRNA(fMet) + (6S)-5,6,7,8-tetrahydrofolate + H(+)</text>
        <dbReference type="Rhea" id="RHEA:24380"/>
        <dbReference type="Rhea" id="RHEA-COMP:9952"/>
        <dbReference type="Rhea" id="RHEA-COMP:9953"/>
        <dbReference type="ChEBI" id="CHEBI:15378"/>
        <dbReference type="ChEBI" id="CHEBI:57453"/>
        <dbReference type="ChEBI" id="CHEBI:78530"/>
        <dbReference type="ChEBI" id="CHEBI:78844"/>
        <dbReference type="ChEBI" id="CHEBI:195366"/>
        <dbReference type="EC" id="2.1.2.9"/>
    </reaction>
</comment>
<dbReference type="InterPro" id="IPR011034">
    <property type="entry name" value="Formyl_transferase-like_C_sf"/>
</dbReference>
<proteinExistence type="inferred from homology"/>
<dbReference type="OrthoDB" id="9802815at2"/>
<keyword evidence="3 5" id="KW-0808">Transferase</keyword>
<dbReference type="EMBL" id="CYUD01000015">
    <property type="protein sequence ID" value="CUK16222.1"/>
    <property type="molecule type" value="Genomic_DNA"/>
</dbReference>
<sequence length="306" mass="32636">MRVIFMGTPDFSVPVLDALVGAGHEIAAVYCQPPRPAGRGKKDRPTPVHARAKALDLTVRHPVSLKSPEEQDAFAALNADVAVVVAYGLLLPQPILDAPAQGCLNIHASLLPRWRGAAPIHRAIMSGDVKTGICIMRMEAGLDTGPVLLRQATAIGPHVTTAQLHDRLAPMGAELIVEALARLPELTPEPQTEEGVTYASKIDKAEARVDWTRPAVEVDRQIRGLSPFPGAWTMIGGDRIKLLASKLAEGQGAPGKVLNDKLRVACGDGAIDLLRLQRAGKGAQDTDVFVRGWPVAAGTRLNTEED</sequence>
<dbReference type="AlphaFoldDB" id="A0A0P1IJD3"/>
<name>A0A0P1IJD3_9RHOB</name>
<feature type="domain" description="Formyl transferase N-terminal" evidence="6">
    <location>
        <begin position="1"/>
        <end position="180"/>
    </location>
</feature>
<reference evidence="9" key="1">
    <citation type="submission" date="2015-09" db="EMBL/GenBank/DDBJ databases">
        <authorList>
            <person name="Rodrigo-Torres L."/>
            <person name="Arahal D.R."/>
        </authorList>
    </citation>
    <scope>NUCLEOTIDE SEQUENCE [LARGE SCALE GENOMIC DNA]</scope>
    <source>
        <strain evidence="9">CECT 5091</strain>
    </source>
</reference>
<keyword evidence="9" id="KW-1185">Reference proteome</keyword>
<organism evidence="8 9">
    <name type="scientific">Ruegeria denitrificans</name>
    <dbReference type="NCBI Taxonomy" id="1715692"/>
    <lineage>
        <taxon>Bacteria</taxon>
        <taxon>Pseudomonadati</taxon>
        <taxon>Pseudomonadota</taxon>
        <taxon>Alphaproteobacteria</taxon>
        <taxon>Rhodobacterales</taxon>
        <taxon>Roseobacteraceae</taxon>
        <taxon>Ruegeria</taxon>
    </lineage>
</organism>
<dbReference type="GO" id="GO:0005829">
    <property type="term" value="C:cytosol"/>
    <property type="evidence" value="ECO:0007669"/>
    <property type="project" value="TreeGrafter"/>
</dbReference>
<comment type="function">
    <text evidence="5">Attaches a formyl group to the free amino group of methionyl-tRNA(fMet). The formyl group appears to play a dual role in the initiator identity of N-formylmethionyl-tRNA by promoting its recognition by IF2 and preventing the misappropriation of this tRNA by the elongation apparatus.</text>
</comment>
<dbReference type="InterPro" id="IPR044135">
    <property type="entry name" value="Met-tRNA-FMT_C"/>
</dbReference>
<feature type="domain" description="Formyl transferase C-terminal" evidence="7">
    <location>
        <begin position="201"/>
        <end position="292"/>
    </location>
</feature>
<dbReference type="InterPro" id="IPR005794">
    <property type="entry name" value="Fmt"/>
</dbReference>
<dbReference type="CDD" id="cd08646">
    <property type="entry name" value="FMT_core_Met-tRNA-FMT_N"/>
    <property type="match status" value="1"/>
</dbReference>
<evidence type="ECO:0000259" key="7">
    <source>
        <dbReference type="Pfam" id="PF02911"/>
    </source>
</evidence>
<dbReference type="InterPro" id="IPR001555">
    <property type="entry name" value="GART_AS"/>
</dbReference>
<gene>
    <name evidence="5 8" type="primary">fmt</name>
    <name evidence="8" type="ORF">RUE5091_03966</name>
</gene>
<dbReference type="PANTHER" id="PTHR11138:SF5">
    <property type="entry name" value="METHIONYL-TRNA FORMYLTRANSFERASE, MITOCHONDRIAL"/>
    <property type="match status" value="1"/>
</dbReference>
<evidence type="ECO:0000256" key="2">
    <source>
        <dbReference type="ARBA" id="ARBA00012261"/>
    </source>
</evidence>
<dbReference type="Gene3D" id="3.40.50.12230">
    <property type="match status" value="1"/>
</dbReference>
<evidence type="ECO:0000256" key="1">
    <source>
        <dbReference type="ARBA" id="ARBA00010699"/>
    </source>
</evidence>
<dbReference type="Pfam" id="PF02911">
    <property type="entry name" value="Formyl_trans_C"/>
    <property type="match status" value="1"/>
</dbReference>
<protein>
    <recommendedName>
        <fullName evidence="2 5">Methionyl-tRNA formyltransferase</fullName>
        <ecNumber evidence="2 5">2.1.2.9</ecNumber>
    </recommendedName>
</protein>
<dbReference type="FunFam" id="3.40.50.12230:FF:000001">
    <property type="entry name" value="Methionyl-tRNA formyltransferase"/>
    <property type="match status" value="1"/>
</dbReference>
<dbReference type="InterPro" id="IPR002376">
    <property type="entry name" value="Formyl_transf_N"/>
</dbReference>
<feature type="binding site" evidence="5">
    <location>
        <begin position="109"/>
        <end position="112"/>
    </location>
    <ligand>
        <name>(6S)-5,6,7,8-tetrahydrofolate</name>
        <dbReference type="ChEBI" id="CHEBI:57453"/>
    </ligand>
</feature>
<dbReference type="PANTHER" id="PTHR11138">
    <property type="entry name" value="METHIONYL-TRNA FORMYLTRANSFERASE"/>
    <property type="match status" value="1"/>
</dbReference>
<evidence type="ECO:0000259" key="6">
    <source>
        <dbReference type="Pfam" id="PF00551"/>
    </source>
</evidence>
<dbReference type="EC" id="2.1.2.9" evidence="2 5"/>
<evidence type="ECO:0000256" key="5">
    <source>
        <dbReference type="HAMAP-Rule" id="MF_00182"/>
    </source>
</evidence>
<evidence type="ECO:0000256" key="3">
    <source>
        <dbReference type="ARBA" id="ARBA00022679"/>
    </source>
</evidence>
<keyword evidence="4 5" id="KW-0648">Protein biosynthesis</keyword>
<dbReference type="Pfam" id="PF00551">
    <property type="entry name" value="Formyl_trans_N"/>
    <property type="match status" value="1"/>
</dbReference>
<dbReference type="CDD" id="cd08704">
    <property type="entry name" value="Met_tRNA_FMT_C"/>
    <property type="match status" value="1"/>
</dbReference>
<evidence type="ECO:0000313" key="9">
    <source>
        <dbReference type="Proteomes" id="UP000051260"/>
    </source>
</evidence>
<dbReference type="GO" id="GO:0004479">
    <property type="term" value="F:methionyl-tRNA formyltransferase activity"/>
    <property type="evidence" value="ECO:0007669"/>
    <property type="project" value="UniProtKB-UniRule"/>
</dbReference>
<evidence type="ECO:0000256" key="4">
    <source>
        <dbReference type="ARBA" id="ARBA00022917"/>
    </source>
</evidence>
<dbReference type="STRING" id="1715692.RUE5091_03966"/>
<evidence type="ECO:0000313" key="8">
    <source>
        <dbReference type="EMBL" id="CUK16222.1"/>
    </source>
</evidence>
<dbReference type="NCBIfam" id="TIGR00460">
    <property type="entry name" value="fmt"/>
    <property type="match status" value="1"/>
</dbReference>
<dbReference type="RefSeq" id="WP_058283589.1">
    <property type="nucleotide sequence ID" value="NZ_CYUD01000015.1"/>
</dbReference>
<accession>A0A0P1IJD3</accession>
<dbReference type="InterPro" id="IPR036477">
    <property type="entry name" value="Formyl_transf_N_sf"/>
</dbReference>
<dbReference type="HAMAP" id="MF_00182">
    <property type="entry name" value="Formyl_trans"/>
    <property type="match status" value="1"/>
</dbReference>
<dbReference type="SUPFAM" id="SSF50486">
    <property type="entry name" value="FMT C-terminal domain-like"/>
    <property type="match status" value="1"/>
</dbReference>
<dbReference type="Proteomes" id="UP000051260">
    <property type="component" value="Unassembled WGS sequence"/>
</dbReference>
<dbReference type="PROSITE" id="PS00373">
    <property type="entry name" value="GART"/>
    <property type="match status" value="1"/>
</dbReference>
<comment type="similarity">
    <text evidence="1 5">Belongs to the Fmt family.</text>
</comment>